<sequence>MPKHPIKRVRGLYFVAFEANAWRLEVTDAYPFGLVKVKKWVRPIDGRDNCVCSFRLADSDAHALTRSLVEGWCPPSVFADWLQERQGEWKSRNRVGCPDPDQLLARLRLCDGAAA</sequence>
<gene>
    <name evidence="1" type="ORF">FTUN_1719</name>
</gene>
<reference evidence="2" key="1">
    <citation type="submission" date="2020-05" db="EMBL/GenBank/DDBJ databases">
        <title>Frigoriglobus tundricola gen. nov., sp. nov., a psychrotolerant cellulolytic planctomycete of the family Gemmataceae with two divergent copies of 16S rRNA gene.</title>
        <authorList>
            <person name="Kulichevskaya I.S."/>
            <person name="Ivanova A.A."/>
            <person name="Naumoff D.G."/>
            <person name="Beletsky A.V."/>
            <person name="Rijpstra W.I.C."/>
            <person name="Sinninghe Damste J.S."/>
            <person name="Mardanov A.V."/>
            <person name="Ravin N.V."/>
            <person name="Dedysh S.N."/>
        </authorList>
    </citation>
    <scope>NUCLEOTIDE SEQUENCE [LARGE SCALE GENOMIC DNA]</scope>
    <source>
        <strain evidence="2">PL17</strain>
    </source>
</reference>
<dbReference type="KEGG" id="ftj:FTUN_1719"/>
<evidence type="ECO:0000313" key="2">
    <source>
        <dbReference type="Proteomes" id="UP000503447"/>
    </source>
</evidence>
<keyword evidence="2" id="KW-1185">Reference proteome</keyword>
<organism evidence="1 2">
    <name type="scientific">Frigoriglobus tundricola</name>
    <dbReference type="NCBI Taxonomy" id="2774151"/>
    <lineage>
        <taxon>Bacteria</taxon>
        <taxon>Pseudomonadati</taxon>
        <taxon>Planctomycetota</taxon>
        <taxon>Planctomycetia</taxon>
        <taxon>Gemmatales</taxon>
        <taxon>Gemmataceae</taxon>
        <taxon>Frigoriglobus</taxon>
    </lineage>
</organism>
<evidence type="ECO:0000313" key="1">
    <source>
        <dbReference type="EMBL" id="QJW94199.1"/>
    </source>
</evidence>
<dbReference type="Proteomes" id="UP000503447">
    <property type="component" value="Chromosome"/>
</dbReference>
<dbReference type="RefSeq" id="WP_171470243.1">
    <property type="nucleotide sequence ID" value="NZ_CP053452.2"/>
</dbReference>
<proteinExistence type="predicted"/>
<protein>
    <submittedName>
        <fullName evidence="1">Uncharacterized protein</fullName>
    </submittedName>
</protein>
<name>A0A6M5YJE3_9BACT</name>
<dbReference type="AlphaFoldDB" id="A0A6M5YJE3"/>
<dbReference type="EMBL" id="CP053452">
    <property type="protein sequence ID" value="QJW94199.1"/>
    <property type="molecule type" value="Genomic_DNA"/>
</dbReference>
<accession>A0A6M5YJE3</accession>